<dbReference type="EMBL" id="CZAE01000007">
    <property type="protein sequence ID" value="CUP13517.1"/>
    <property type="molecule type" value="Genomic_DNA"/>
</dbReference>
<keyword evidence="1" id="KW-0472">Membrane</keyword>
<dbReference type="AlphaFoldDB" id="A0A174KTZ3"/>
<evidence type="ECO:0000313" key="3">
    <source>
        <dbReference type="Proteomes" id="UP000095606"/>
    </source>
</evidence>
<evidence type="ECO:0000256" key="1">
    <source>
        <dbReference type="SAM" id="Phobius"/>
    </source>
</evidence>
<gene>
    <name evidence="2" type="ORF">ERS852461_01938</name>
</gene>
<evidence type="ECO:0000313" key="2">
    <source>
        <dbReference type="EMBL" id="CUP13517.1"/>
    </source>
</evidence>
<reference evidence="2 3" key="1">
    <citation type="submission" date="2015-09" db="EMBL/GenBank/DDBJ databases">
        <authorList>
            <consortium name="Pathogen Informatics"/>
        </authorList>
    </citation>
    <scope>NUCLEOTIDE SEQUENCE [LARGE SCALE GENOMIC DNA]</scope>
    <source>
        <strain evidence="2 3">2789STDY5834846</strain>
    </source>
</reference>
<organism evidence="2 3">
    <name type="scientific">Bacteroides faecis</name>
    <dbReference type="NCBI Taxonomy" id="674529"/>
    <lineage>
        <taxon>Bacteria</taxon>
        <taxon>Pseudomonadati</taxon>
        <taxon>Bacteroidota</taxon>
        <taxon>Bacteroidia</taxon>
        <taxon>Bacteroidales</taxon>
        <taxon>Bacteroidaceae</taxon>
        <taxon>Bacteroides</taxon>
    </lineage>
</organism>
<keyword evidence="1" id="KW-1133">Transmembrane helix</keyword>
<accession>A0A174KTZ3</accession>
<proteinExistence type="predicted"/>
<name>A0A174KTZ3_9BACE</name>
<keyword evidence="1" id="KW-0812">Transmembrane</keyword>
<feature type="transmembrane region" description="Helical" evidence="1">
    <location>
        <begin position="12"/>
        <end position="31"/>
    </location>
</feature>
<protein>
    <submittedName>
        <fullName evidence="2">Uncharacterized protein</fullName>
    </submittedName>
</protein>
<dbReference type="Proteomes" id="UP000095606">
    <property type="component" value="Unassembled WGS sequence"/>
</dbReference>
<sequence>MNGVRGYCKIRLILCNSLFYASSSLSVVIQMDRFFDKMEYLCYLLVK</sequence>